<dbReference type="Proteomes" id="UP000583556">
    <property type="component" value="Unassembled WGS sequence"/>
</dbReference>
<feature type="domain" description="Serine aminopeptidase S33" evidence="1">
    <location>
        <begin position="42"/>
        <end position="297"/>
    </location>
</feature>
<dbReference type="Pfam" id="PF12146">
    <property type="entry name" value="Hydrolase_4"/>
    <property type="match status" value="1"/>
</dbReference>
<sequence length="320" mass="35456">MTMAFDRRGIPSAAHETTWAARDGHPIRRIDWPMPASHPDGVRGSLLFLPGRADFYEKYLETLAYWADQGWHVTAADWRGQAGSGRFSPNPMAGHVTDFSIWIDDLAALWGEWTATAPGPHVLVGHSMGGHLVLRALAERMVDPAAVVLSAPMLGFVTPIPRFVQHAVARLMCHIGDPSRLAWKTSEKPGEKLATRAALLTHDVERYADELWWKQARPELAMGPATWGWVERAAQSVAVLNQPGLLEAVTAPVLLLAARHDRLVACKAIERASSRLPHAELHVWGTEARHELLREVDPVRDRVLKIIDDFLDRSAPPPQG</sequence>
<proteinExistence type="predicted"/>
<evidence type="ECO:0000313" key="2">
    <source>
        <dbReference type="EMBL" id="NML92451.1"/>
    </source>
</evidence>
<dbReference type="Gene3D" id="3.40.50.1820">
    <property type="entry name" value="alpha/beta hydrolase"/>
    <property type="match status" value="1"/>
</dbReference>
<dbReference type="GO" id="GO:0047372">
    <property type="term" value="F:monoacylglycerol lipase activity"/>
    <property type="evidence" value="ECO:0007669"/>
    <property type="project" value="TreeGrafter"/>
</dbReference>
<dbReference type="EMBL" id="JABBGM010000001">
    <property type="protein sequence ID" value="NML92451.1"/>
    <property type="molecule type" value="Genomic_DNA"/>
</dbReference>
<keyword evidence="2" id="KW-0378">Hydrolase</keyword>
<gene>
    <name evidence="2" type="ORF">HHL27_02050</name>
</gene>
<dbReference type="PANTHER" id="PTHR43798">
    <property type="entry name" value="MONOACYLGLYCEROL LIPASE"/>
    <property type="match status" value="1"/>
</dbReference>
<protein>
    <submittedName>
        <fullName evidence="2">Alpha/beta hydrolase</fullName>
    </submittedName>
</protein>
<accession>A0A7Y0G7Y6</accession>
<dbReference type="AlphaFoldDB" id="A0A7Y0G7Y6"/>
<organism evidence="2 3">
    <name type="scientific">Novosphingobium olei</name>
    <dbReference type="NCBI Taxonomy" id="2728851"/>
    <lineage>
        <taxon>Bacteria</taxon>
        <taxon>Pseudomonadati</taxon>
        <taxon>Pseudomonadota</taxon>
        <taxon>Alphaproteobacteria</taxon>
        <taxon>Sphingomonadales</taxon>
        <taxon>Sphingomonadaceae</taxon>
        <taxon>Novosphingobium</taxon>
    </lineage>
</organism>
<evidence type="ECO:0000313" key="3">
    <source>
        <dbReference type="Proteomes" id="UP000583556"/>
    </source>
</evidence>
<dbReference type="RefSeq" id="WP_169491695.1">
    <property type="nucleotide sequence ID" value="NZ_JABBGM010000001.1"/>
</dbReference>
<dbReference type="InterPro" id="IPR022742">
    <property type="entry name" value="Hydrolase_4"/>
</dbReference>
<dbReference type="InterPro" id="IPR029058">
    <property type="entry name" value="AB_hydrolase_fold"/>
</dbReference>
<keyword evidence="3" id="KW-1185">Reference proteome</keyword>
<dbReference type="InterPro" id="IPR050266">
    <property type="entry name" value="AB_hydrolase_sf"/>
</dbReference>
<comment type="caution">
    <text evidence="2">The sequence shown here is derived from an EMBL/GenBank/DDBJ whole genome shotgun (WGS) entry which is preliminary data.</text>
</comment>
<dbReference type="SUPFAM" id="SSF53474">
    <property type="entry name" value="alpha/beta-Hydrolases"/>
    <property type="match status" value="1"/>
</dbReference>
<dbReference type="GO" id="GO:0016020">
    <property type="term" value="C:membrane"/>
    <property type="evidence" value="ECO:0007669"/>
    <property type="project" value="TreeGrafter"/>
</dbReference>
<name>A0A7Y0G7Y6_9SPHN</name>
<dbReference type="GO" id="GO:0046464">
    <property type="term" value="P:acylglycerol catabolic process"/>
    <property type="evidence" value="ECO:0007669"/>
    <property type="project" value="TreeGrafter"/>
</dbReference>
<dbReference type="PANTHER" id="PTHR43798:SF33">
    <property type="entry name" value="HYDROLASE, PUTATIVE (AFU_ORTHOLOGUE AFUA_2G14860)-RELATED"/>
    <property type="match status" value="1"/>
</dbReference>
<reference evidence="2 3" key="1">
    <citation type="submission" date="2020-04" db="EMBL/GenBank/DDBJ databases">
        <title>Novosphingobium sp. TW-4 isolated from soil.</title>
        <authorList>
            <person name="Dahal R.H."/>
            <person name="Chaudhary D.K."/>
        </authorList>
    </citation>
    <scope>NUCLEOTIDE SEQUENCE [LARGE SCALE GENOMIC DNA]</scope>
    <source>
        <strain evidence="2 3">TW-4</strain>
    </source>
</reference>
<evidence type="ECO:0000259" key="1">
    <source>
        <dbReference type="Pfam" id="PF12146"/>
    </source>
</evidence>